<reference evidence="2 3" key="1">
    <citation type="submission" date="2017-02" db="EMBL/GenBank/DDBJ databases">
        <authorList>
            <person name="Peterson S.W."/>
        </authorList>
    </citation>
    <scope>NUCLEOTIDE SEQUENCE [LARGE SCALE GENOMIC DNA]</scope>
    <source>
        <strain evidence="2 3">ATCC 17233</strain>
    </source>
</reference>
<dbReference type="AlphaFoldDB" id="A0A1T4PY81"/>
<dbReference type="Proteomes" id="UP000189857">
    <property type="component" value="Unassembled WGS sequence"/>
</dbReference>
<dbReference type="EMBL" id="FUXA01000015">
    <property type="protein sequence ID" value="SJZ96277.1"/>
    <property type="molecule type" value="Genomic_DNA"/>
</dbReference>
<dbReference type="SUPFAM" id="SSF158911">
    <property type="entry name" value="NEAT domain-like"/>
    <property type="match status" value="1"/>
</dbReference>
<evidence type="ECO:0000256" key="1">
    <source>
        <dbReference type="SAM" id="SignalP"/>
    </source>
</evidence>
<evidence type="ECO:0000313" key="2">
    <source>
        <dbReference type="EMBL" id="SJZ96277.1"/>
    </source>
</evidence>
<dbReference type="Gene3D" id="2.60.40.1850">
    <property type="match status" value="1"/>
</dbReference>
<dbReference type="RefSeq" id="WP_078787968.1">
    <property type="nucleotide sequence ID" value="NZ_FMTO01000015.1"/>
</dbReference>
<gene>
    <name evidence="2" type="ORF">SAMN02745110_02171</name>
</gene>
<keyword evidence="1" id="KW-0732">Signal</keyword>
<dbReference type="PROSITE" id="PS51257">
    <property type="entry name" value="PROKAR_LIPOPROTEIN"/>
    <property type="match status" value="1"/>
</dbReference>
<protein>
    <recommendedName>
        <fullName evidence="4">Iron Transport-associated domain-containing protein</fullName>
    </recommendedName>
</protein>
<dbReference type="InterPro" id="IPR037250">
    <property type="entry name" value="NEAT_dom_sf"/>
</dbReference>
<dbReference type="OrthoDB" id="9812528at2"/>
<evidence type="ECO:0000313" key="3">
    <source>
        <dbReference type="Proteomes" id="UP000189857"/>
    </source>
</evidence>
<proteinExistence type="predicted"/>
<organism evidence="2 3">
    <name type="scientific">Eubacterium ruminantium</name>
    <dbReference type="NCBI Taxonomy" id="42322"/>
    <lineage>
        <taxon>Bacteria</taxon>
        <taxon>Bacillati</taxon>
        <taxon>Bacillota</taxon>
        <taxon>Clostridia</taxon>
        <taxon>Eubacteriales</taxon>
        <taxon>Eubacteriaceae</taxon>
        <taxon>Eubacterium</taxon>
    </lineage>
</organism>
<sequence>MTKFKKLSSRILISAFALMMLTGCGKKKDEKTTAEATTAATTAVVTEATTEVATVASTTEAAKASKNDADGKVADKSEMTEVEEVIDNNMTPIKADALNDGEYDINALSSSSMFKIEEAKLVVADGKLTVTMVMGGKGYLYIYPGTPEEAAAANESDYISFEENEDGKHTFTFEIDALDSEVKCAAYSKKKEKWYDRSLCFTAGNLPVSAFKEGTINTAEKLGLADGEYTAEVSFAGGSGKAKVDSPVKLKVENGVVTATLVWSSSNYDYMIVDGEKIDTEIVDDRSTFVIPVAAFDHRIAVKADTTAMSKPYEIDYSLKFDSSSIEEVK</sequence>
<feature type="signal peptide" evidence="1">
    <location>
        <begin position="1"/>
        <end position="19"/>
    </location>
</feature>
<accession>A0A1T4PY81</accession>
<evidence type="ECO:0008006" key="4">
    <source>
        <dbReference type="Google" id="ProtNLM"/>
    </source>
</evidence>
<keyword evidence="3" id="KW-1185">Reference proteome</keyword>
<name>A0A1T4PY81_9FIRM</name>
<feature type="chain" id="PRO_5039537403" description="Iron Transport-associated domain-containing protein" evidence="1">
    <location>
        <begin position="20"/>
        <end position="330"/>
    </location>
</feature>